<evidence type="ECO:0000256" key="1">
    <source>
        <dbReference type="SAM" id="SignalP"/>
    </source>
</evidence>
<protein>
    <submittedName>
        <fullName evidence="2">Uncharacterized protein</fullName>
    </submittedName>
</protein>
<accession>A0ABT2FIJ6</accession>
<comment type="caution">
    <text evidence="2">The sequence shown here is derived from an EMBL/GenBank/DDBJ whole genome shotgun (WGS) entry which is preliminary data.</text>
</comment>
<sequence>MRGNPQGIVVLLCSLVASYVAAAEAPEMTPADWRTVTNGIMEDDGNGYYMDIYQKEGFAFFGLRYGKESNQLNGFSMGDRWTIDSMPVGEKIPTQCWNEQSKKWVDQSHGLDEHHRIEHNTIHTYYTGTNVPIKLKVTPFDTQSAAWQQQLKKFPQGLKFQQVKWPAHVFLVGTTQARDVICRETEQAKYPIRGDRRSIEKLNNAIIVNSLFREFYPDRYTGTRGRFTLDDGRHFTWYLQTTTLGEKLLAVLQKPEFETFGMEEPRYYQWTADGWLEEVQWYEHTDDSQPMTQRLTFSSEFAQQLASHLKSIGTAMPAFDQFDSLMDEQTDE</sequence>
<dbReference type="RefSeq" id="WP_238895549.1">
    <property type="nucleotide sequence ID" value="NZ_JAKOGG010000003.1"/>
</dbReference>
<dbReference type="EMBL" id="JAKOGG010000003">
    <property type="protein sequence ID" value="MCS4556147.1"/>
    <property type="molecule type" value="Genomic_DNA"/>
</dbReference>
<name>A0ABT2FIJ6_9GAMM</name>
<dbReference type="Proteomes" id="UP001201549">
    <property type="component" value="Unassembled WGS sequence"/>
</dbReference>
<evidence type="ECO:0000313" key="3">
    <source>
        <dbReference type="Proteomes" id="UP001201549"/>
    </source>
</evidence>
<evidence type="ECO:0000313" key="2">
    <source>
        <dbReference type="EMBL" id="MCS4556147.1"/>
    </source>
</evidence>
<feature type="chain" id="PRO_5047254554" evidence="1">
    <location>
        <begin position="23"/>
        <end position="332"/>
    </location>
</feature>
<feature type="signal peptide" evidence="1">
    <location>
        <begin position="1"/>
        <end position="22"/>
    </location>
</feature>
<keyword evidence="1" id="KW-0732">Signal</keyword>
<keyword evidence="3" id="KW-1185">Reference proteome</keyword>
<reference evidence="3" key="2">
    <citation type="submission" date="2023-07" db="EMBL/GenBank/DDBJ databases">
        <title>Shewanella mangrovi sp. nov., an acetaldehyde- degrading bacterium isolated from mangrove sediment.</title>
        <authorList>
            <person name="Liu Y."/>
        </authorList>
    </citation>
    <scope>NUCLEOTIDE SEQUENCE [LARGE SCALE GENOMIC DNA]</scope>
    <source>
        <strain evidence="3">C32</strain>
    </source>
</reference>
<organism evidence="2 3">
    <name type="scientific">Shewanella electrica</name>
    <dbReference type="NCBI Taxonomy" id="515560"/>
    <lineage>
        <taxon>Bacteria</taxon>
        <taxon>Pseudomonadati</taxon>
        <taxon>Pseudomonadota</taxon>
        <taxon>Gammaproteobacteria</taxon>
        <taxon>Alteromonadales</taxon>
        <taxon>Shewanellaceae</taxon>
        <taxon>Shewanella</taxon>
    </lineage>
</organism>
<gene>
    <name evidence="2" type="ORF">L9G74_06830</name>
</gene>
<reference evidence="2 3" key="1">
    <citation type="submission" date="2022-02" db="EMBL/GenBank/DDBJ databases">
        <authorList>
            <person name="Zhuang L."/>
        </authorList>
    </citation>
    <scope>NUCLEOTIDE SEQUENCE [LARGE SCALE GENOMIC DNA]</scope>
    <source>
        <strain evidence="2 3">C32</strain>
    </source>
</reference>
<proteinExistence type="predicted"/>